<dbReference type="Gene3D" id="3.20.20.140">
    <property type="entry name" value="Metal-dependent hydrolases"/>
    <property type="match status" value="1"/>
</dbReference>
<dbReference type="PANTHER" id="PTHR46124:SF2">
    <property type="entry name" value="D-AMINOACYL-TRNA DEACYLASE"/>
    <property type="match status" value="1"/>
</dbReference>
<dbReference type="SUPFAM" id="SSF51556">
    <property type="entry name" value="Metallo-dependent hydrolases"/>
    <property type="match status" value="1"/>
</dbReference>
<dbReference type="PROSITE" id="PS01091">
    <property type="entry name" value="TATD_3"/>
    <property type="match status" value="1"/>
</dbReference>
<dbReference type="EMBL" id="FNDZ01000003">
    <property type="protein sequence ID" value="SDI61979.1"/>
    <property type="molecule type" value="Genomic_DNA"/>
</dbReference>
<feature type="binding site" evidence="3">
    <location>
        <position position="131"/>
    </location>
    <ligand>
        <name>a divalent metal cation</name>
        <dbReference type="ChEBI" id="CHEBI:60240"/>
        <label>2</label>
    </ligand>
</feature>
<proteinExistence type="predicted"/>
<accession>A0A1G8M1Y5</accession>
<dbReference type="GO" id="GO:0046872">
    <property type="term" value="F:metal ion binding"/>
    <property type="evidence" value="ECO:0007669"/>
    <property type="project" value="UniProtKB-KW"/>
</dbReference>
<feature type="binding site" evidence="3">
    <location>
        <position position="8"/>
    </location>
    <ligand>
        <name>a divalent metal cation</name>
        <dbReference type="ChEBI" id="CHEBI:60240"/>
        <label>1</label>
    </ligand>
</feature>
<name>A0A1G8M1Y5_9CLOT</name>
<feature type="binding site" evidence="3">
    <location>
        <position position="94"/>
    </location>
    <ligand>
        <name>a divalent metal cation</name>
        <dbReference type="ChEBI" id="CHEBI:60240"/>
        <label>1</label>
    </ligand>
</feature>
<dbReference type="InterPro" id="IPR018228">
    <property type="entry name" value="DNase_TatD-rel_CS"/>
</dbReference>
<dbReference type="GO" id="GO:0016788">
    <property type="term" value="F:hydrolase activity, acting on ester bonds"/>
    <property type="evidence" value="ECO:0007669"/>
    <property type="project" value="InterPro"/>
</dbReference>
<keyword evidence="1 3" id="KW-0479">Metal-binding</keyword>
<keyword evidence="2" id="KW-0378">Hydrolase</keyword>
<dbReference type="Pfam" id="PF01026">
    <property type="entry name" value="TatD_DNase"/>
    <property type="match status" value="1"/>
</dbReference>
<evidence type="ECO:0000256" key="3">
    <source>
        <dbReference type="PIRSR" id="PIRSR005902-1"/>
    </source>
</evidence>
<dbReference type="GO" id="GO:0004536">
    <property type="term" value="F:DNA nuclease activity"/>
    <property type="evidence" value="ECO:0007669"/>
    <property type="project" value="InterPro"/>
</dbReference>
<dbReference type="InterPro" id="IPR015991">
    <property type="entry name" value="TatD/YcfH-like"/>
</dbReference>
<feature type="binding site" evidence="3">
    <location>
        <position position="204"/>
    </location>
    <ligand>
        <name>a divalent metal cation</name>
        <dbReference type="ChEBI" id="CHEBI:60240"/>
        <label>1</label>
    </ligand>
</feature>
<dbReference type="Proteomes" id="UP000183255">
    <property type="component" value="Unassembled WGS sequence"/>
</dbReference>
<protein>
    <submittedName>
        <fullName evidence="4">TatD DNase family protein</fullName>
    </submittedName>
</protein>
<dbReference type="PROSITE" id="PS01090">
    <property type="entry name" value="TATD_2"/>
    <property type="match status" value="1"/>
</dbReference>
<evidence type="ECO:0000313" key="5">
    <source>
        <dbReference type="Proteomes" id="UP000183255"/>
    </source>
</evidence>
<evidence type="ECO:0000256" key="1">
    <source>
        <dbReference type="ARBA" id="ARBA00022723"/>
    </source>
</evidence>
<dbReference type="GO" id="GO:0005829">
    <property type="term" value="C:cytosol"/>
    <property type="evidence" value="ECO:0007669"/>
    <property type="project" value="TreeGrafter"/>
</dbReference>
<sequence>MEKIFDSHAHYDDEQFDEDREELLKEMKENGVGAILNMSSDYASVKKTVELVENHDYIYGAVGIHPEHAEEYNEEVEKELLEILKRDKFVAVGEVGLDYYWESNPPKEVQKKTLRSQYEIAKTLGIPIILHDREAHEDVLSMAKEYKEVTSVFHSYSGSVEMAREIIKIGGYLGISGVLTFKNARKLPDVVAEIPLERLLIETDAPYMAPVPYRGKRNRSDYLYGVAEKIAEIKNISKEEVLAATEKNMRKLFQI</sequence>
<dbReference type="CDD" id="cd01310">
    <property type="entry name" value="TatD_DNAse"/>
    <property type="match status" value="1"/>
</dbReference>
<dbReference type="InterPro" id="IPR032466">
    <property type="entry name" value="Metal_Hydrolase"/>
</dbReference>
<evidence type="ECO:0000256" key="2">
    <source>
        <dbReference type="ARBA" id="ARBA00022801"/>
    </source>
</evidence>
<evidence type="ECO:0000313" key="4">
    <source>
        <dbReference type="EMBL" id="SDI61979.1"/>
    </source>
</evidence>
<dbReference type="AlphaFoldDB" id="A0A1G8M1Y5"/>
<dbReference type="PIRSF" id="PIRSF005902">
    <property type="entry name" value="DNase_TatD"/>
    <property type="match status" value="1"/>
</dbReference>
<organism evidence="4 5">
    <name type="scientific">Proteiniclasticum ruminis</name>
    <dbReference type="NCBI Taxonomy" id="398199"/>
    <lineage>
        <taxon>Bacteria</taxon>
        <taxon>Bacillati</taxon>
        <taxon>Bacillota</taxon>
        <taxon>Clostridia</taxon>
        <taxon>Eubacteriales</taxon>
        <taxon>Clostridiaceae</taxon>
        <taxon>Proteiniclasticum</taxon>
    </lineage>
</organism>
<dbReference type="NCBIfam" id="TIGR00010">
    <property type="entry name" value="YchF/TatD family DNA exonuclease"/>
    <property type="match status" value="1"/>
</dbReference>
<feature type="binding site" evidence="3">
    <location>
        <position position="10"/>
    </location>
    <ligand>
        <name>a divalent metal cation</name>
        <dbReference type="ChEBI" id="CHEBI:60240"/>
        <label>1</label>
    </ligand>
</feature>
<dbReference type="InterPro" id="IPR001130">
    <property type="entry name" value="TatD-like"/>
</dbReference>
<gene>
    <name evidence="4" type="ORF">SAMN05421804_103258</name>
</gene>
<dbReference type="FunFam" id="3.20.20.140:FF:000005">
    <property type="entry name" value="TatD family hydrolase"/>
    <property type="match status" value="1"/>
</dbReference>
<dbReference type="PANTHER" id="PTHR46124">
    <property type="entry name" value="D-AMINOACYL-TRNA DEACYLASE"/>
    <property type="match status" value="1"/>
</dbReference>
<reference evidence="4 5" key="1">
    <citation type="submission" date="2016-10" db="EMBL/GenBank/DDBJ databases">
        <authorList>
            <person name="de Groot N.N."/>
        </authorList>
    </citation>
    <scope>NUCLEOTIDE SEQUENCE [LARGE SCALE GENOMIC DNA]</scope>
    <source>
        <strain evidence="4 5">CGMCC 1.5058</strain>
    </source>
</reference>
<feature type="binding site" evidence="3">
    <location>
        <position position="154"/>
    </location>
    <ligand>
        <name>a divalent metal cation</name>
        <dbReference type="ChEBI" id="CHEBI:60240"/>
        <label>2</label>
    </ligand>
</feature>
<dbReference type="RefSeq" id="WP_031574968.1">
    <property type="nucleotide sequence ID" value="NZ_DAMANS010000017.1"/>
</dbReference>